<keyword evidence="3" id="KW-1185">Reference proteome</keyword>
<dbReference type="EMBL" id="ML210244">
    <property type="protein sequence ID" value="TFK22287.1"/>
    <property type="molecule type" value="Genomic_DNA"/>
</dbReference>
<dbReference type="AlphaFoldDB" id="A0A5C3KQ33"/>
<protein>
    <submittedName>
        <fullName evidence="2">Uncharacterized protein</fullName>
    </submittedName>
</protein>
<dbReference type="Proteomes" id="UP000307440">
    <property type="component" value="Unassembled WGS sequence"/>
</dbReference>
<sequence>MAFANSSKFNVNDGTFNDVAGDYHASTNNHRNEVVGSYNTNTVTYSDSFNDSSTRYNHHYDRPHFNHGPTNYVGKAGNLVMGTNYGNMTESASPDPYNYPAYQGGHHAPYNHPPPPPPGPTSHWQGHVPHAPMPSYGHTGFPPHPHFPPHFAHPPHPAHPGAYASRGPSPHAPPPGIPPNMQRSPFSSNNGYGGPPPATAQPHVNGRGGRMSADLRYAQQGHGSYDPDETVPWDQSPPSNAHLNVPYMSRSASSSSSGLR</sequence>
<evidence type="ECO:0000256" key="1">
    <source>
        <dbReference type="SAM" id="MobiDB-lite"/>
    </source>
</evidence>
<feature type="compositionally biased region" description="Polar residues" evidence="1">
    <location>
        <begin position="181"/>
        <end position="190"/>
    </location>
</feature>
<feature type="region of interest" description="Disordered" evidence="1">
    <location>
        <begin position="96"/>
        <end position="260"/>
    </location>
</feature>
<feature type="compositionally biased region" description="Pro residues" evidence="1">
    <location>
        <begin position="111"/>
        <end position="120"/>
    </location>
</feature>
<evidence type="ECO:0000313" key="3">
    <source>
        <dbReference type="Proteomes" id="UP000307440"/>
    </source>
</evidence>
<proteinExistence type="predicted"/>
<feature type="compositionally biased region" description="Pro residues" evidence="1">
    <location>
        <begin position="142"/>
        <end position="158"/>
    </location>
</feature>
<reference evidence="2 3" key="1">
    <citation type="journal article" date="2019" name="Nat. Ecol. Evol.">
        <title>Megaphylogeny resolves global patterns of mushroom evolution.</title>
        <authorList>
            <person name="Varga T."/>
            <person name="Krizsan K."/>
            <person name="Foldi C."/>
            <person name="Dima B."/>
            <person name="Sanchez-Garcia M."/>
            <person name="Sanchez-Ramirez S."/>
            <person name="Szollosi G.J."/>
            <person name="Szarkandi J.G."/>
            <person name="Papp V."/>
            <person name="Albert L."/>
            <person name="Andreopoulos W."/>
            <person name="Angelini C."/>
            <person name="Antonin V."/>
            <person name="Barry K.W."/>
            <person name="Bougher N.L."/>
            <person name="Buchanan P."/>
            <person name="Buyck B."/>
            <person name="Bense V."/>
            <person name="Catcheside P."/>
            <person name="Chovatia M."/>
            <person name="Cooper J."/>
            <person name="Damon W."/>
            <person name="Desjardin D."/>
            <person name="Finy P."/>
            <person name="Geml J."/>
            <person name="Haridas S."/>
            <person name="Hughes K."/>
            <person name="Justo A."/>
            <person name="Karasinski D."/>
            <person name="Kautmanova I."/>
            <person name="Kiss B."/>
            <person name="Kocsube S."/>
            <person name="Kotiranta H."/>
            <person name="LaButti K.M."/>
            <person name="Lechner B.E."/>
            <person name="Liimatainen K."/>
            <person name="Lipzen A."/>
            <person name="Lukacs Z."/>
            <person name="Mihaltcheva S."/>
            <person name="Morgado L.N."/>
            <person name="Niskanen T."/>
            <person name="Noordeloos M.E."/>
            <person name="Ohm R.A."/>
            <person name="Ortiz-Santana B."/>
            <person name="Ovrebo C."/>
            <person name="Racz N."/>
            <person name="Riley R."/>
            <person name="Savchenko A."/>
            <person name="Shiryaev A."/>
            <person name="Soop K."/>
            <person name="Spirin V."/>
            <person name="Szebenyi C."/>
            <person name="Tomsovsky M."/>
            <person name="Tulloss R.E."/>
            <person name="Uehling J."/>
            <person name="Grigoriev I.V."/>
            <person name="Vagvolgyi C."/>
            <person name="Papp T."/>
            <person name="Martin F.M."/>
            <person name="Miettinen O."/>
            <person name="Hibbett D.S."/>
            <person name="Nagy L.G."/>
        </authorList>
    </citation>
    <scope>NUCLEOTIDE SEQUENCE [LARGE SCALE GENOMIC DNA]</scope>
    <source>
        <strain evidence="2 3">CBS 121175</strain>
    </source>
</reference>
<organism evidence="2 3">
    <name type="scientific">Coprinopsis marcescibilis</name>
    <name type="common">Agaric fungus</name>
    <name type="synonym">Psathyrella marcescibilis</name>
    <dbReference type="NCBI Taxonomy" id="230819"/>
    <lineage>
        <taxon>Eukaryota</taxon>
        <taxon>Fungi</taxon>
        <taxon>Dikarya</taxon>
        <taxon>Basidiomycota</taxon>
        <taxon>Agaricomycotina</taxon>
        <taxon>Agaricomycetes</taxon>
        <taxon>Agaricomycetidae</taxon>
        <taxon>Agaricales</taxon>
        <taxon>Agaricineae</taxon>
        <taxon>Psathyrellaceae</taxon>
        <taxon>Coprinopsis</taxon>
    </lineage>
</organism>
<gene>
    <name evidence="2" type="ORF">FA15DRAFT_695807</name>
</gene>
<dbReference type="STRING" id="230819.A0A5C3KQ33"/>
<evidence type="ECO:0000313" key="2">
    <source>
        <dbReference type="EMBL" id="TFK22287.1"/>
    </source>
</evidence>
<name>A0A5C3KQ33_COPMA</name>
<accession>A0A5C3KQ33</accession>
<feature type="compositionally biased region" description="Low complexity" evidence="1">
    <location>
        <begin position="249"/>
        <end position="260"/>
    </location>
</feature>